<comment type="catalytic activity">
    <reaction evidence="11">
        <text>L-seryl-[protein] + ATP = O-phospho-L-seryl-[protein] + ADP + H(+)</text>
        <dbReference type="Rhea" id="RHEA:17989"/>
        <dbReference type="Rhea" id="RHEA-COMP:9863"/>
        <dbReference type="Rhea" id="RHEA-COMP:11604"/>
        <dbReference type="ChEBI" id="CHEBI:15378"/>
        <dbReference type="ChEBI" id="CHEBI:29999"/>
        <dbReference type="ChEBI" id="CHEBI:30616"/>
        <dbReference type="ChEBI" id="CHEBI:83421"/>
        <dbReference type="ChEBI" id="CHEBI:456216"/>
        <dbReference type="EC" id="2.7.11.1"/>
    </reaction>
</comment>
<comment type="caution">
    <text evidence="16">The sequence shown here is derived from an EMBL/GenBank/DDBJ whole genome shotgun (WGS) entry which is preliminary data.</text>
</comment>
<accession>A0A9K3NJ10</accession>
<dbReference type="Gene3D" id="1.10.510.10">
    <property type="entry name" value="Transferase(Phosphotransferase) domain 1"/>
    <property type="match status" value="1"/>
</dbReference>
<dbReference type="PROSITE" id="PS51011">
    <property type="entry name" value="ARID"/>
    <property type="match status" value="1"/>
</dbReference>
<dbReference type="FunFam" id="1.10.510.10:FF:000060">
    <property type="entry name" value="G-type lectin S-receptor-like serine/threonine-protein kinase"/>
    <property type="match status" value="1"/>
</dbReference>
<evidence type="ECO:0000259" key="15">
    <source>
        <dbReference type="PROSITE" id="PS51011"/>
    </source>
</evidence>
<evidence type="ECO:0000256" key="12">
    <source>
        <dbReference type="SAM" id="MobiDB-lite"/>
    </source>
</evidence>
<evidence type="ECO:0000256" key="10">
    <source>
        <dbReference type="ARBA" id="ARBA00047899"/>
    </source>
</evidence>
<dbReference type="AlphaFoldDB" id="A0A9K3NJ10"/>
<dbReference type="InterPro" id="IPR036431">
    <property type="entry name" value="ARID_dom_sf"/>
</dbReference>
<evidence type="ECO:0000313" key="16">
    <source>
        <dbReference type="EMBL" id="KAF5802387.1"/>
    </source>
</evidence>
<evidence type="ECO:0000256" key="11">
    <source>
        <dbReference type="ARBA" id="ARBA00048679"/>
    </source>
</evidence>
<dbReference type="SUPFAM" id="SSF46774">
    <property type="entry name" value="ARID-like"/>
    <property type="match status" value="1"/>
</dbReference>
<dbReference type="Pfam" id="PF08276">
    <property type="entry name" value="PAN_2"/>
    <property type="match status" value="1"/>
</dbReference>
<dbReference type="InterPro" id="IPR000858">
    <property type="entry name" value="S_locus_glycoprot_dom"/>
</dbReference>
<evidence type="ECO:0000256" key="9">
    <source>
        <dbReference type="ARBA" id="ARBA00023180"/>
    </source>
</evidence>
<evidence type="ECO:0000259" key="14">
    <source>
        <dbReference type="PROSITE" id="PS50948"/>
    </source>
</evidence>
<dbReference type="Gramene" id="mRNA:HanXRQr2_Chr06g0258941">
    <property type="protein sequence ID" value="mRNA:HanXRQr2_Chr06g0258941"/>
    <property type="gene ID" value="HanXRQr2_Chr06g0258941"/>
</dbReference>
<evidence type="ECO:0000256" key="3">
    <source>
        <dbReference type="ARBA" id="ARBA00022679"/>
    </source>
</evidence>
<proteinExistence type="predicted"/>
<dbReference type="CDD" id="cd01098">
    <property type="entry name" value="PAN_AP_plant"/>
    <property type="match status" value="1"/>
</dbReference>
<evidence type="ECO:0000259" key="13">
    <source>
        <dbReference type="PROSITE" id="PS50011"/>
    </source>
</evidence>
<dbReference type="EMBL" id="MNCJ02000321">
    <property type="protein sequence ID" value="KAF5802387.1"/>
    <property type="molecule type" value="Genomic_DNA"/>
</dbReference>
<feature type="domain" description="Protein kinase" evidence="13">
    <location>
        <begin position="243"/>
        <end position="550"/>
    </location>
</feature>
<keyword evidence="3 16" id="KW-0808">Transferase</keyword>
<keyword evidence="8" id="KW-1015">Disulfide bond</keyword>
<feature type="domain" description="Apple" evidence="14">
    <location>
        <begin position="198"/>
        <end position="279"/>
    </location>
</feature>
<reference evidence="16" key="2">
    <citation type="submission" date="2020-06" db="EMBL/GenBank/DDBJ databases">
        <title>Helianthus annuus Genome sequencing and assembly Release 2.</title>
        <authorList>
            <person name="Gouzy J."/>
            <person name="Langlade N."/>
            <person name="Munos S."/>
        </authorList>
    </citation>
    <scope>NUCLEOTIDE SEQUENCE</scope>
    <source>
        <tissue evidence="16">Leaves</tissue>
    </source>
</reference>
<dbReference type="SMART" id="SM00220">
    <property type="entry name" value="S_TKc"/>
    <property type="match status" value="1"/>
</dbReference>
<evidence type="ECO:0000256" key="7">
    <source>
        <dbReference type="ARBA" id="ARBA00022840"/>
    </source>
</evidence>
<dbReference type="InterPro" id="IPR001245">
    <property type="entry name" value="Ser-Thr/Tyr_kinase_cat_dom"/>
</dbReference>
<dbReference type="InterPro" id="IPR011009">
    <property type="entry name" value="Kinase-like_dom_sf"/>
</dbReference>
<reference evidence="16" key="1">
    <citation type="journal article" date="2017" name="Nature">
        <title>The sunflower genome provides insights into oil metabolism, flowering and Asterid evolution.</title>
        <authorList>
            <person name="Badouin H."/>
            <person name="Gouzy J."/>
            <person name="Grassa C.J."/>
            <person name="Murat F."/>
            <person name="Staton S.E."/>
            <person name="Cottret L."/>
            <person name="Lelandais-Briere C."/>
            <person name="Owens G.L."/>
            <person name="Carrere S."/>
            <person name="Mayjonade B."/>
            <person name="Legrand L."/>
            <person name="Gill N."/>
            <person name="Kane N.C."/>
            <person name="Bowers J.E."/>
            <person name="Hubner S."/>
            <person name="Bellec A."/>
            <person name="Berard A."/>
            <person name="Berges H."/>
            <person name="Blanchet N."/>
            <person name="Boniface M.C."/>
            <person name="Brunel D."/>
            <person name="Catrice O."/>
            <person name="Chaidir N."/>
            <person name="Claudel C."/>
            <person name="Donnadieu C."/>
            <person name="Faraut T."/>
            <person name="Fievet G."/>
            <person name="Helmstetter N."/>
            <person name="King M."/>
            <person name="Knapp S.J."/>
            <person name="Lai Z."/>
            <person name="Le Paslier M.C."/>
            <person name="Lippi Y."/>
            <person name="Lorenzon L."/>
            <person name="Mandel J.R."/>
            <person name="Marage G."/>
            <person name="Marchand G."/>
            <person name="Marquand E."/>
            <person name="Bret-Mestries E."/>
            <person name="Morien E."/>
            <person name="Nambeesan S."/>
            <person name="Nguyen T."/>
            <person name="Pegot-Espagnet P."/>
            <person name="Pouilly N."/>
            <person name="Raftis F."/>
            <person name="Sallet E."/>
            <person name="Schiex T."/>
            <person name="Thomas J."/>
            <person name="Vandecasteele C."/>
            <person name="Vares D."/>
            <person name="Vear F."/>
            <person name="Vautrin S."/>
            <person name="Crespi M."/>
            <person name="Mangin B."/>
            <person name="Burke J.M."/>
            <person name="Salse J."/>
            <person name="Munos S."/>
            <person name="Vincourt P."/>
            <person name="Rieseberg L.H."/>
            <person name="Langlade N.B."/>
        </authorList>
    </citation>
    <scope>NUCLEOTIDE SEQUENCE</scope>
    <source>
        <tissue evidence="16">Leaves</tissue>
    </source>
</reference>
<feature type="region of interest" description="Disordered" evidence="12">
    <location>
        <begin position="66"/>
        <end position="86"/>
    </location>
</feature>
<comment type="catalytic activity">
    <reaction evidence="10">
        <text>L-threonyl-[protein] + ATP = O-phospho-L-threonyl-[protein] + ADP + H(+)</text>
        <dbReference type="Rhea" id="RHEA:46608"/>
        <dbReference type="Rhea" id="RHEA-COMP:11060"/>
        <dbReference type="Rhea" id="RHEA-COMP:11605"/>
        <dbReference type="ChEBI" id="CHEBI:15378"/>
        <dbReference type="ChEBI" id="CHEBI:30013"/>
        <dbReference type="ChEBI" id="CHEBI:30616"/>
        <dbReference type="ChEBI" id="CHEBI:61977"/>
        <dbReference type="ChEBI" id="CHEBI:456216"/>
        <dbReference type="EC" id="2.7.11.1"/>
    </reaction>
</comment>
<keyword evidence="5" id="KW-0547">Nucleotide-binding</keyword>
<keyword evidence="6" id="KW-0418">Kinase</keyword>
<dbReference type="GO" id="GO:0048544">
    <property type="term" value="P:recognition of pollen"/>
    <property type="evidence" value="ECO:0007669"/>
    <property type="project" value="InterPro"/>
</dbReference>
<feature type="compositionally biased region" description="Basic and acidic residues" evidence="12">
    <location>
        <begin position="66"/>
        <end position="78"/>
    </location>
</feature>
<evidence type="ECO:0000313" key="17">
    <source>
        <dbReference type="Proteomes" id="UP000215914"/>
    </source>
</evidence>
<dbReference type="InterPro" id="IPR008271">
    <property type="entry name" value="Ser/Thr_kinase_AS"/>
</dbReference>
<evidence type="ECO:0000256" key="6">
    <source>
        <dbReference type="ARBA" id="ARBA00022777"/>
    </source>
</evidence>
<dbReference type="PROSITE" id="PS50011">
    <property type="entry name" value="PROTEIN_KINASE_DOM"/>
    <property type="match status" value="1"/>
</dbReference>
<gene>
    <name evidence="16" type="ORF">HanXRQr2_Chr06g0258941</name>
</gene>
<evidence type="ECO:0000256" key="5">
    <source>
        <dbReference type="ARBA" id="ARBA00022741"/>
    </source>
</evidence>
<sequence>MAVKREGGHQRITDNGMWAMIAKDIGFEYEDGEYMRLIYAMYLDVLVYYYKFKTTQEKALDKEEVKKVADPRQSKSEADEVEVTDEDKIKDDCSMNADATSINAYHYAFFAGNDWSGMRKLNMRRKFDFNRAKVAVDDANLGVLKNSRDCDFYNQCGAYASCSTTSSQAYSCLDQERFVPTNKADFSGGCVRRTQLDCKNGTDGFIRYPHVALPDTRTSWYNMSMTLSECATVCLKNCRCMAYANTNITGEGSDCLLWFNDLKVFRVITGGQDIFIRMASSELGESSHVYERQQEVMELPLFSFSTVAQSTTSFSPNNKLGEGGFGPVYKLLGCSIEGDEKLLIYEYMPNRSLDLFLFDKTQSTLLNWTKQFHIIEGIGRGLLYLHQDSRLRIIHRDLKASNILLDLDMNPKIADFGLARSFGGNETQANTERVVGTYGYMSPEYALDGLFSTKSVVFSFGVLVLEIVSGSRNRGFIRTNHDNNLIRHAWRMYNEGRSLELIDSTSDEPSDLSEVLRSVEVGLLCVQENPKDRPDIVRMLGSEVNLIHQL</sequence>
<keyword evidence="9" id="KW-0325">Glycoprotein</keyword>
<dbReference type="Gene3D" id="3.50.4.10">
    <property type="entry name" value="Hepatocyte Growth Factor"/>
    <property type="match status" value="1"/>
</dbReference>
<dbReference type="PANTHER" id="PTHR27002:SF851">
    <property type="entry name" value="G-TYPE LECTIN S-RECEPTOR-LIKE SERINE_THREONINE-PROTEIN KINASE SD1-1"/>
    <property type="match status" value="1"/>
</dbReference>
<organism evidence="16 17">
    <name type="scientific">Helianthus annuus</name>
    <name type="common">Common sunflower</name>
    <dbReference type="NCBI Taxonomy" id="4232"/>
    <lineage>
        <taxon>Eukaryota</taxon>
        <taxon>Viridiplantae</taxon>
        <taxon>Streptophyta</taxon>
        <taxon>Embryophyta</taxon>
        <taxon>Tracheophyta</taxon>
        <taxon>Spermatophyta</taxon>
        <taxon>Magnoliopsida</taxon>
        <taxon>eudicotyledons</taxon>
        <taxon>Gunneridae</taxon>
        <taxon>Pentapetalae</taxon>
        <taxon>asterids</taxon>
        <taxon>campanulids</taxon>
        <taxon>Asterales</taxon>
        <taxon>Asteraceae</taxon>
        <taxon>Asteroideae</taxon>
        <taxon>Heliantheae alliance</taxon>
        <taxon>Heliantheae</taxon>
        <taxon>Helianthus</taxon>
    </lineage>
</organism>
<dbReference type="InterPro" id="IPR003609">
    <property type="entry name" value="Pan_app"/>
</dbReference>
<evidence type="ECO:0000256" key="4">
    <source>
        <dbReference type="ARBA" id="ARBA00022729"/>
    </source>
</evidence>
<keyword evidence="4" id="KW-0732">Signal</keyword>
<evidence type="ECO:0000256" key="2">
    <source>
        <dbReference type="ARBA" id="ARBA00022527"/>
    </source>
</evidence>
<dbReference type="SUPFAM" id="SSF56112">
    <property type="entry name" value="Protein kinase-like (PK-like)"/>
    <property type="match status" value="1"/>
</dbReference>
<evidence type="ECO:0000256" key="1">
    <source>
        <dbReference type="ARBA" id="ARBA00012513"/>
    </source>
</evidence>
<dbReference type="Gene3D" id="1.10.150.60">
    <property type="entry name" value="ARID DNA-binding domain"/>
    <property type="match status" value="1"/>
</dbReference>
<evidence type="ECO:0000256" key="8">
    <source>
        <dbReference type="ARBA" id="ARBA00023157"/>
    </source>
</evidence>
<dbReference type="GO" id="GO:0004674">
    <property type="term" value="F:protein serine/threonine kinase activity"/>
    <property type="evidence" value="ECO:0007669"/>
    <property type="project" value="UniProtKB-KW"/>
</dbReference>
<dbReference type="InterPro" id="IPR001606">
    <property type="entry name" value="ARID_dom"/>
</dbReference>
<feature type="domain" description="ARID" evidence="15">
    <location>
        <begin position="1"/>
        <end position="54"/>
    </location>
</feature>
<dbReference type="EC" id="2.7.11.1" evidence="1"/>
<dbReference type="PROSITE" id="PS00108">
    <property type="entry name" value="PROTEIN_KINASE_ST"/>
    <property type="match status" value="1"/>
</dbReference>
<dbReference type="Proteomes" id="UP000215914">
    <property type="component" value="Unassembled WGS sequence"/>
</dbReference>
<dbReference type="PROSITE" id="PS50948">
    <property type="entry name" value="PAN"/>
    <property type="match status" value="1"/>
</dbReference>
<name>A0A9K3NJ10_HELAN</name>
<dbReference type="Pfam" id="PF00954">
    <property type="entry name" value="S_locus_glycop"/>
    <property type="match status" value="1"/>
</dbReference>
<dbReference type="PANTHER" id="PTHR27002">
    <property type="entry name" value="RECEPTOR-LIKE SERINE/THREONINE-PROTEIN KINASE SD1-8"/>
    <property type="match status" value="1"/>
</dbReference>
<dbReference type="InterPro" id="IPR000719">
    <property type="entry name" value="Prot_kinase_dom"/>
</dbReference>
<keyword evidence="7" id="KW-0067">ATP-binding</keyword>
<dbReference type="Gene3D" id="3.30.200.20">
    <property type="entry name" value="Phosphorylase Kinase, domain 1"/>
    <property type="match status" value="1"/>
</dbReference>
<dbReference type="Pfam" id="PF07714">
    <property type="entry name" value="PK_Tyr_Ser-Thr"/>
    <property type="match status" value="1"/>
</dbReference>
<protein>
    <recommendedName>
        <fullName evidence="1">non-specific serine/threonine protein kinase</fullName>
        <ecNumber evidence="1">2.7.11.1</ecNumber>
    </recommendedName>
</protein>
<dbReference type="GO" id="GO:0003677">
    <property type="term" value="F:DNA binding"/>
    <property type="evidence" value="ECO:0007669"/>
    <property type="project" value="InterPro"/>
</dbReference>
<dbReference type="GO" id="GO:0005524">
    <property type="term" value="F:ATP binding"/>
    <property type="evidence" value="ECO:0007669"/>
    <property type="project" value="UniProtKB-KW"/>
</dbReference>
<keyword evidence="17" id="KW-1185">Reference proteome</keyword>
<dbReference type="SMART" id="SM00473">
    <property type="entry name" value="PAN_AP"/>
    <property type="match status" value="1"/>
</dbReference>
<keyword evidence="2" id="KW-0723">Serine/threonine-protein kinase</keyword>